<evidence type="ECO:0000313" key="2">
    <source>
        <dbReference type="Proteomes" id="UP000800235"/>
    </source>
</evidence>
<dbReference type="Proteomes" id="UP000800235">
    <property type="component" value="Unassembled WGS sequence"/>
</dbReference>
<name>A0A9P4NIF7_9PEZI</name>
<keyword evidence="2" id="KW-1185">Reference proteome</keyword>
<dbReference type="InterPro" id="IPR008949">
    <property type="entry name" value="Isoprenoid_synthase_dom_sf"/>
</dbReference>
<dbReference type="OrthoDB" id="1731983at2759"/>
<dbReference type="EMBL" id="MU007087">
    <property type="protein sequence ID" value="KAF2422875.1"/>
    <property type="molecule type" value="Genomic_DNA"/>
</dbReference>
<comment type="caution">
    <text evidence="1">The sequence shown here is derived from an EMBL/GenBank/DDBJ whole genome shotgun (WGS) entry which is preliminary data.</text>
</comment>
<evidence type="ECO:0008006" key="3">
    <source>
        <dbReference type="Google" id="ProtNLM"/>
    </source>
</evidence>
<sequence length="327" mass="36746">MEIPKVSFVMQKVQLTTCDLIAKLVVPHLESAYPTQGRRSSTCDNLEKHFQFRLSAEPTVSIEKVKRKATAERMAISATFPSITDSKLVLAMTAWLFHLCTVDDLVEQMSLTAGQRSLCNAIGVMRRRKHVSLDLTSKKHADISMHRRASSDQISDAVLASRVHHITETFRRHLRSLLSPAAYTIVSKDICEVLSAMSSETEYKHLRRHDLGEYLSIRQKTIGLAPFFTLLCRSHTSGPPSNTLSTLQTHIAILVGFQNDLVGLEKDHSCGEWMNYIIISTGRQHARNVVEGNGLVECGIKSAIMRHNEAARRFWSVGQRLGKREVK</sequence>
<protein>
    <recommendedName>
        <fullName evidence="3">Terpene synthase</fullName>
    </recommendedName>
</protein>
<accession>A0A9P4NIF7</accession>
<dbReference type="Pfam" id="PF19086">
    <property type="entry name" value="Terpene_syn_C_2"/>
    <property type="match status" value="1"/>
</dbReference>
<evidence type="ECO:0000313" key="1">
    <source>
        <dbReference type="EMBL" id="KAF2422875.1"/>
    </source>
</evidence>
<dbReference type="SUPFAM" id="SSF48576">
    <property type="entry name" value="Terpenoid synthases"/>
    <property type="match status" value="1"/>
</dbReference>
<reference evidence="1" key="1">
    <citation type="journal article" date="2020" name="Stud. Mycol.">
        <title>101 Dothideomycetes genomes: a test case for predicting lifestyles and emergence of pathogens.</title>
        <authorList>
            <person name="Haridas S."/>
            <person name="Albert R."/>
            <person name="Binder M."/>
            <person name="Bloem J."/>
            <person name="Labutti K."/>
            <person name="Salamov A."/>
            <person name="Andreopoulos B."/>
            <person name="Baker S."/>
            <person name="Barry K."/>
            <person name="Bills G."/>
            <person name="Bluhm B."/>
            <person name="Cannon C."/>
            <person name="Castanera R."/>
            <person name="Culley D."/>
            <person name="Daum C."/>
            <person name="Ezra D."/>
            <person name="Gonzalez J."/>
            <person name="Henrissat B."/>
            <person name="Kuo A."/>
            <person name="Liang C."/>
            <person name="Lipzen A."/>
            <person name="Lutzoni F."/>
            <person name="Magnuson J."/>
            <person name="Mondo S."/>
            <person name="Nolan M."/>
            <person name="Ohm R."/>
            <person name="Pangilinan J."/>
            <person name="Park H.-J."/>
            <person name="Ramirez L."/>
            <person name="Alfaro M."/>
            <person name="Sun H."/>
            <person name="Tritt A."/>
            <person name="Yoshinaga Y."/>
            <person name="Zwiers L.-H."/>
            <person name="Turgeon B."/>
            <person name="Goodwin S."/>
            <person name="Spatafora J."/>
            <person name="Crous P."/>
            <person name="Grigoriev I."/>
        </authorList>
    </citation>
    <scope>NUCLEOTIDE SEQUENCE</scope>
    <source>
        <strain evidence="1">CBS 130266</strain>
    </source>
</reference>
<proteinExistence type="predicted"/>
<dbReference type="AlphaFoldDB" id="A0A9P4NIF7"/>
<organism evidence="1 2">
    <name type="scientific">Tothia fuscella</name>
    <dbReference type="NCBI Taxonomy" id="1048955"/>
    <lineage>
        <taxon>Eukaryota</taxon>
        <taxon>Fungi</taxon>
        <taxon>Dikarya</taxon>
        <taxon>Ascomycota</taxon>
        <taxon>Pezizomycotina</taxon>
        <taxon>Dothideomycetes</taxon>
        <taxon>Pleosporomycetidae</taxon>
        <taxon>Venturiales</taxon>
        <taxon>Cylindrosympodiaceae</taxon>
        <taxon>Tothia</taxon>
    </lineage>
</organism>
<gene>
    <name evidence="1" type="ORF">EJ08DRAFT_725306</name>
</gene>
<dbReference type="Gene3D" id="1.10.600.10">
    <property type="entry name" value="Farnesyl Diphosphate Synthase"/>
    <property type="match status" value="1"/>
</dbReference>